<feature type="compositionally biased region" description="Polar residues" evidence="1">
    <location>
        <begin position="98"/>
        <end position="107"/>
    </location>
</feature>
<evidence type="ECO:0000313" key="2">
    <source>
        <dbReference type="EMBL" id="KAK1450263.1"/>
    </source>
</evidence>
<evidence type="ECO:0000256" key="1">
    <source>
        <dbReference type="SAM" id="MobiDB-lite"/>
    </source>
</evidence>
<sequence>MAKLLPSSAELRGIDVDTTKFPPPSDLPPNIFLLQHNALKPFPEEMHGSFDMIHIRLIGLECERRIGELWRRMRSRSCAPGGTSTGKKPAIRPGSASRLATLSTSGLESECCGP</sequence>
<dbReference type="Proteomes" id="UP001239795">
    <property type="component" value="Unassembled WGS sequence"/>
</dbReference>
<evidence type="ECO:0000313" key="3">
    <source>
        <dbReference type="Proteomes" id="UP001239795"/>
    </source>
</evidence>
<proteinExistence type="predicted"/>
<feature type="region of interest" description="Disordered" evidence="1">
    <location>
        <begin position="76"/>
        <end position="114"/>
    </location>
</feature>
<keyword evidence="3" id="KW-1185">Reference proteome</keyword>
<protein>
    <submittedName>
        <fullName evidence="2">Uncharacterized protein</fullName>
    </submittedName>
</protein>
<dbReference type="AlphaFoldDB" id="A0AAI9U4J5"/>
<organism evidence="2 3">
    <name type="scientific">Colletotrichum melonis</name>
    <dbReference type="NCBI Taxonomy" id="1209925"/>
    <lineage>
        <taxon>Eukaryota</taxon>
        <taxon>Fungi</taxon>
        <taxon>Dikarya</taxon>
        <taxon>Ascomycota</taxon>
        <taxon>Pezizomycotina</taxon>
        <taxon>Sordariomycetes</taxon>
        <taxon>Hypocreomycetidae</taxon>
        <taxon>Glomerellales</taxon>
        <taxon>Glomerellaceae</taxon>
        <taxon>Colletotrichum</taxon>
        <taxon>Colletotrichum acutatum species complex</taxon>
    </lineage>
</organism>
<gene>
    <name evidence="2" type="ORF">CMEL01_07599</name>
</gene>
<dbReference type="EMBL" id="MLGG01000057">
    <property type="protein sequence ID" value="KAK1450263.1"/>
    <property type="molecule type" value="Genomic_DNA"/>
</dbReference>
<comment type="caution">
    <text evidence="2">The sequence shown here is derived from an EMBL/GenBank/DDBJ whole genome shotgun (WGS) entry which is preliminary data.</text>
</comment>
<reference evidence="2 3" key="1">
    <citation type="submission" date="2016-10" db="EMBL/GenBank/DDBJ databases">
        <title>The genome sequence of Colletotrichum fioriniae PJ7.</title>
        <authorList>
            <person name="Baroncelli R."/>
        </authorList>
    </citation>
    <scope>NUCLEOTIDE SEQUENCE [LARGE SCALE GENOMIC DNA]</scope>
    <source>
        <strain evidence="2">Col 31</strain>
    </source>
</reference>
<accession>A0AAI9U4J5</accession>
<name>A0AAI9U4J5_9PEZI</name>